<evidence type="ECO:0000259" key="1">
    <source>
        <dbReference type="Pfam" id="PF20236"/>
    </source>
</evidence>
<accession>F8P6S1</accession>
<dbReference type="GeneID" id="18811891"/>
<reference evidence="2" key="1">
    <citation type="submission" date="2011-04" db="EMBL/GenBank/DDBJ databases">
        <title>Evolution of plant cell wall degrading machinery underlies the functional diversity of forest fungi.</title>
        <authorList>
            <consortium name="US DOE Joint Genome Institute (JGI-PGF)"/>
            <person name="Eastwood D.C."/>
            <person name="Floudas D."/>
            <person name="Binder M."/>
            <person name="Majcherczyk A."/>
            <person name="Schneider P."/>
            <person name="Aerts A."/>
            <person name="Asiegbu F.O."/>
            <person name="Baker S.E."/>
            <person name="Barry K."/>
            <person name="Bendiksby M."/>
            <person name="Blumentritt M."/>
            <person name="Coutinho P.M."/>
            <person name="Cullen D."/>
            <person name="Cullen D."/>
            <person name="Gathman A."/>
            <person name="Goodell B."/>
            <person name="Henrissat B."/>
            <person name="Ihrmark K."/>
            <person name="Kauserud H."/>
            <person name="Kohler A."/>
            <person name="LaButti K."/>
            <person name="Lapidus A."/>
            <person name="Lavin J.L."/>
            <person name="Lee Y.-H."/>
            <person name="Lindquist E."/>
            <person name="Lilly W."/>
            <person name="Lucas S."/>
            <person name="Morin E."/>
            <person name="Murat C."/>
            <person name="Oguiza J.A."/>
            <person name="Park J."/>
            <person name="Pisabarro A.G."/>
            <person name="Riley R."/>
            <person name="Rosling A."/>
            <person name="Salamov A."/>
            <person name="Schmidt O."/>
            <person name="Schmutz J."/>
            <person name="Skrede I."/>
            <person name="Stenlid J."/>
            <person name="Wiebenga A."/>
            <person name="Xie X."/>
            <person name="Kues U."/>
            <person name="Hibbett D.S."/>
            <person name="Hoffmeister D."/>
            <person name="Hogberg N."/>
            <person name="Martin F."/>
            <person name="Grigoriev I.V."/>
            <person name="Watkinson S.C."/>
        </authorList>
    </citation>
    <scope>NUCLEOTIDE SEQUENCE</scope>
    <source>
        <strain evidence="2">S7.9</strain>
    </source>
</reference>
<dbReference type="KEGG" id="sla:SERLADRAFT_398497"/>
<evidence type="ECO:0000313" key="2">
    <source>
        <dbReference type="EMBL" id="EGO21137.1"/>
    </source>
</evidence>
<organism>
    <name type="scientific">Serpula lacrymans var. lacrymans (strain S7.9)</name>
    <name type="common">Dry rot fungus</name>
    <dbReference type="NCBI Taxonomy" id="578457"/>
    <lineage>
        <taxon>Eukaryota</taxon>
        <taxon>Fungi</taxon>
        <taxon>Dikarya</taxon>
        <taxon>Basidiomycota</taxon>
        <taxon>Agaricomycotina</taxon>
        <taxon>Agaricomycetes</taxon>
        <taxon>Agaricomycetidae</taxon>
        <taxon>Boletales</taxon>
        <taxon>Coniophorineae</taxon>
        <taxon>Serpulaceae</taxon>
        <taxon>Serpula</taxon>
    </lineage>
</organism>
<gene>
    <name evidence="2" type="ORF">SERLADRAFT_398497</name>
</gene>
<feature type="domain" description="DUF6593" evidence="1">
    <location>
        <begin position="4"/>
        <end position="151"/>
    </location>
</feature>
<proteinExistence type="predicted"/>
<dbReference type="OrthoDB" id="3360976at2759"/>
<dbReference type="HOGENOM" id="CLU_084280_4_1_1"/>
<dbReference type="Proteomes" id="UP000008064">
    <property type="component" value="Unassembled WGS sequence"/>
</dbReference>
<name>F8P6S1_SERL9</name>
<dbReference type="InterPro" id="IPR046528">
    <property type="entry name" value="DUF6593"/>
</dbReference>
<sequence>MTNTEGRAIFITNTPWTWQTRTTTIRKVRNDTAQPKSDRFDVLSEIVWSSFNSPIFRLHSNGPRAIDYIQKDGKREFVFTGPDARSYIWRLYDNVSLELNDGSETPVAHFHGSSWSTGGTVIEPCLEIFAVGEHIVDIIVTTFVYVEKLKRLERKATSYPTRGHAGNGI</sequence>
<dbReference type="AlphaFoldDB" id="F8P6S1"/>
<dbReference type="EMBL" id="GL945439">
    <property type="protein sequence ID" value="EGO21137.1"/>
    <property type="molecule type" value="Genomic_DNA"/>
</dbReference>
<dbReference type="RefSeq" id="XP_007322094.1">
    <property type="nucleotide sequence ID" value="XM_007322032.1"/>
</dbReference>
<protein>
    <recommendedName>
        <fullName evidence="1">DUF6593 domain-containing protein</fullName>
    </recommendedName>
</protein>
<dbReference type="Pfam" id="PF20236">
    <property type="entry name" value="DUF6593"/>
    <property type="match status" value="1"/>
</dbReference>